<feature type="domain" description="DUF427" evidence="1">
    <location>
        <begin position="80"/>
        <end position="168"/>
    </location>
</feature>
<comment type="caution">
    <text evidence="2">The sequence shown here is derived from an EMBL/GenBank/DDBJ whole genome shotgun (WGS) entry which is preliminary data.</text>
</comment>
<protein>
    <recommendedName>
        <fullName evidence="1">DUF427 domain-containing protein</fullName>
    </recommendedName>
</protein>
<dbReference type="InterPro" id="IPR038694">
    <property type="entry name" value="DUF427_sf"/>
</dbReference>
<sequence>MFLGAIAFSSTYFPCAAKSRLAILLRQVRRNKATIRPHKVVQDVEDIIEPSMTQFGSKRRRFFERNRTLRLKQQPQVATATWLKTVIAQGTDFEILDSKVYFREEDLNWSLLRQCDKTRQFNPIGMAVYYDICVQQGNYNLVKKAAAWKFGDLKGEWKPLEHRVAFWKGVDIFVTRTSEE</sequence>
<reference evidence="2 3" key="1">
    <citation type="submission" date="2022-07" db="EMBL/GenBank/DDBJ databases">
        <title>Genome-wide signatures of adaptation to extreme environments.</title>
        <authorList>
            <person name="Cho C.H."/>
            <person name="Yoon H.S."/>
        </authorList>
    </citation>
    <scope>NUCLEOTIDE SEQUENCE [LARGE SCALE GENOMIC DNA]</scope>
    <source>
        <strain evidence="2 3">108.79 E11</strain>
    </source>
</reference>
<evidence type="ECO:0000313" key="2">
    <source>
        <dbReference type="EMBL" id="KAK4526767.1"/>
    </source>
</evidence>
<dbReference type="AlphaFoldDB" id="A0AAV9IH22"/>
<accession>A0AAV9IH22</accession>
<organism evidence="2 3">
    <name type="scientific">Galdieria yellowstonensis</name>
    <dbReference type="NCBI Taxonomy" id="3028027"/>
    <lineage>
        <taxon>Eukaryota</taxon>
        <taxon>Rhodophyta</taxon>
        <taxon>Bangiophyceae</taxon>
        <taxon>Galdieriales</taxon>
        <taxon>Galdieriaceae</taxon>
        <taxon>Galdieria</taxon>
    </lineage>
</organism>
<name>A0AAV9IH22_9RHOD</name>
<keyword evidence="3" id="KW-1185">Reference proteome</keyword>
<evidence type="ECO:0000313" key="3">
    <source>
        <dbReference type="Proteomes" id="UP001300502"/>
    </source>
</evidence>
<dbReference type="InterPro" id="IPR007361">
    <property type="entry name" value="DUF427"/>
</dbReference>
<dbReference type="Pfam" id="PF04248">
    <property type="entry name" value="NTP_transf_9"/>
    <property type="match status" value="1"/>
</dbReference>
<dbReference type="Gene3D" id="2.170.150.40">
    <property type="entry name" value="Domain of unknown function (DUF427)"/>
    <property type="match status" value="1"/>
</dbReference>
<evidence type="ECO:0000259" key="1">
    <source>
        <dbReference type="Pfam" id="PF04248"/>
    </source>
</evidence>
<dbReference type="Proteomes" id="UP001300502">
    <property type="component" value="Unassembled WGS sequence"/>
</dbReference>
<gene>
    <name evidence="2" type="ORF">GAYE_SCF27MG4684</name>
</gene>
<proteinExistence type="predicted"/>
<dbReference type="EMBL" id="JANCYU010000043">
    <property type="protein sequence ID" value="KAK4526767.1"/>
    <property type="molecule type" value="Genomic_DNA"/>
</dbReference>